<dbReference type="InterPro" id="IPR000866">
    <property type="entry name" value="AhpC/TSA"/>
</dbReference>
<sequence>MLRVTLFVIIFCLTACFGRKPASTGLEGKSMPTFNLLLIDSVTYLNTGNIPGGKETVIFGFTPFCPHCRAQLEEMLGDMDSLQHLQFYMVSGFPMPEIQRFMKKYELEKYGNVKVGRDTADVIARYFKAPGAPYTAIYDKDKKLIRYFLGRIKSKDILAAAQLRP</sequence>
<dbReference type="PROSITE" id="PS51352">
    <property type="entry name" value="THIOREDOXIN_2"/>
    <property type="match status" value="1"/>
</dbReference>
<gene>
    <name evidence="2" type="ORF">GO493_24505</name>
</gene>
<organism evidence="2 3">
    <name type="scientific">Chitinophaga tropicalis</name>
    <dbReference type="NCBI Taxonomy" id="2683588"/>
    <lineage>
        <taxon>Bacteria</taxon>
        <taxon>Pseudomonadati</taxon>
        <taxon>Bacteroidota</taxon>
        <taxon>Chitinophagia</taxon>
        <taxon>Chitinophagales</taxon>
        <taxon>Chitinophagaceae</taxon>
        <taxon>Chitinophaga</taxon>
    </lineage>
</organism>
<dbReference type="GO" id="GO:0016491">
    <property type="term" value="F:oxidoreductase activity"/>
    <property type="evidence" value="ECO:0007669"/>
    <property type="project" value="InterPro"/>
</dbReference>
<keyword evidence="3" id="KW-1185">Reference proteome</keyword>
<comment type="caution">
    <text evidence="2">The sequence shown here is derived from an EMBL/GenBank/DDBJ whole genome shotgun (WGS) entry which is preliminary data.</text>
</comment>
<feature type="domain" description="Thioredoxin" evidence="1">
    <location>
        <begin position="25"/>
        <end position="165"/>
    </location>
</feature>
<dbReference type="InterPro" id="IPR013766">
    <property type="entry name" value="Thioredoxin_domain"/>
</dbReference>
<name>A0A7K1UB13_9BACT</name>
<dbReference type="Pfam" id="PF00578">
    <property type="entry name" value="AhpC-TSA"/>
    <property type="match status" value="1"/>
</dbReference>
<accession>A0A7K1UB13</accession>
<evidence type="ECO:0000313" key="2">
    <source>
        <dbReference type="EMBL" id="MVT11450.1"/>
    </source>
</evidence>
<evidence type="ECO:0000313" key="3">
    <source>
        <dbReference type="Proteomes" id="UP000461730"/>
    </source>
</evidence>
<evidence type="ECO:0000259" key="1">
    <source>
        <dbReference type="PROSITE" id="PS51352"/>
    </source>
</evidence>
<dbReference type="EMBL" id="WRXN01000013">
    <property type="protein sequence ID" value="MVT11450.1"/>
    <property type="molecule type" value="Genomic_DNA"/>
</dbReference>
<dbReference type="InterPro" id="IPR036249">
    <property type="entry name" value="Thioredoxin-like_sf"/>
</dbReference>
<protein>
    <submittedName>
        <fullName evidence="2">Redoxin domain-containing protein</fullName>
    </submittedName>
</protein>
<dbReference type="SUPFAM" id="SSF52833">
    <property type="entry name" value="Thioredoxin-like"/>
    <property type="match status" value="1"/>
</dbReference>
<dbReference type="AlphaFoldDB" id="A0A7K1UB13"/>
<dbReference type="GO" id="GO:0016209">
    <property type="term" value="F:antioxidant activity"/>
    <property type="evidence" value="ECO:0007669"/>
    <property type="project" value="InterPro"/>
</dbReference>
<dbReference type="Proteomes" id="UP000461730">
    <property type="component" value="Unassembled WGS sequence"/>
</dbReference>
<dbReference type="RefSeq" id="WP_157308877.1">
    <property type="nucleotide sequence ID" value="NZ_WRXN01000013.1"/>
</dbReference>
<reference evidence="2 3" key="1">
    <citation type="submission" date="2019-12" db="EMBL/GenBank/DDBJ databases">
        <title>Chitinophaga sp. strain ysch24 (GDMCC 1.1355), whole genome shotgun sequence.</title>
        <authorList>
            <person name="Zhang X."/>
        </authorList>
    </citation>
    <scope>NUCLEOTIDE SEQUENCE [LARGE SCALE GENOMIC DNA]</scope>
    <source>
        <strain evidence="3">ysch24</strain>
    </source>
</reference>
<dbReference type="Gene3D" id="3.40.30.10">
    <property type="entry name" value="Glutaredoxin"/>
    <property type="match status" value="1"/>
</dbReference>
<proteinExistence type="predicted"/>